<dbReference type="STRING" id="154621.RV11_GL003167"/>
<dbReference type="HOGENOM" id="CLU_010521_0_0_9"/>
<dbReference type="PANTHER" id="PTHR36108:SF13">
    <property type="entry name" value="COLOSSIN-B-RELATED"/>
    <property type="match status" value="1"/>
</dbReference>
<evidence type="ECO:0000256" key="2">
    <source>
        <dbReference type="ARBA" id="ARBA00022512"/>
    </source>
</evidence>
<proteinExistence type="inferred from homology"/>
<evidence type="ECO:0000313" key="12">
    <source>
        <dbReference type="EMBL" id="EOL43016.1"/>
    </source>
</evidence>
<dbReference type="RefSeq" id="WP_010768655.1">
    <property type="nucleotide sequence ID" value="NZ_ASWE01000002.1"/>
</dbReference>
<sequence length="1071" mass="118789">MKLIKLCKKRSVLLLSIILQSIAIGSISSAGYAKERSIDYPQNVSIEYDASKLYNVSGAYANGTSFATKTTGLFAVYNQQKQAVFCIDPGIPIPDESTPGYEKNPLPTMPDKAKLITVLWNKVGTDMDTQMVAQKMVWEEVNGLSLDKVISPNGTLIDSKGIESKINQVINDYQKKPSFDHTTVKTILGKSTTLSDKNGVNLSEFNEVVKNTANVDYRVSGNQLIITPNANSKVSGELVLQRSEGTGTPVAYKKLGLQTVMAGAIDKPTTYTVKIQVEKNGSLKIRKVDKESGSNVAGTVFHLDFGKILPEKEVTTDKEGIAVLDGIPHGTKVIITEKSVPKPYTIDTTPVTTTIKAGETITVTKKNTREKGQILLDKTGIETGTDLWNENYSLAGNTFAIRKDSLTGAIVQEITTDEKGHAETPKDIANALELGTYYVTETKASNGFVNSFKPIKVELKYANQTVALVVSDVKGQNQEVTGKTLITKEDKETGNKTQGKAEFSGAQYTLFYAKGDAMHKVNDAVKWTDEFKPELIQGTKASNETVTLRIDEKNQIAVKHLAINEYYWQETQAPEGYTLDQTKYPVSIKKIDDTEQNAVITRDVTAKQQVIRFGFDFFKFASSLAGTASTGFNDLTFKITPLKGTAEITGANDEAITGYNEQLGFDGYGKFENLPYGDYLLQEVKAPDGFQKIQPLEIRTTFKENKDDYIKSEYIFTITEKGQKEPIKTVIVPYEKLTNTNFSVNLNRLLLYDLPENEDSLTSLAVWDEEASKEIKGLDNTNLLDKLSYNLHEVKENWYVVAQAIDVVATKAAKEKDDKAKPVVIAETKTTLANKEKTGTWQILHKLTSEQVMNKTIVLFNYVYSSKKSFKAGEAPIAKDDSLTNQAQTVKCTVKPQVSIQTKAHLENGSQTFSYGDVVDMFDDVSINHDVLDGSKESFETILYALFSDGTKKEIWKSGKIDYVVNDKEFTKTVLSEKVDTSKYPKGTSFTFAEINYDKSGEINGKHNEELNEKTQTLKPSDVVNPTANEEKNKLPQTGEKNTPVIFVLGIIILVVVLSYIFYKFYSKKKH</sequence>
<dbReference type="InterPro" id="IPR041033">
    <property type="entry name" value="SpaA_PFL_dom_1"/>
</dbReference>
<accession>R3W5U4</accession>
<feature type="domain" description="T-Q ester bond containing" evidence="11">
    <location>
        <begin position="760"/>
        <end position="892"/>
    </location>
</feature>
<feature type="compositionally biased region" description="Polar residues" evidence="6">
    <location>
        <begin position="1014"/>
        <end position="1028"/>
    </location>
</feature>
<keyword evidence="7" id="KW-1133">Transmembrane helix</keyword>
<dbReference type="OrthoDB" id="2216808at2"/>
<dbReference type="InterPro" id="IPR019931">
    <property type="entry name" value="LPXTG_anchor"/>
</dbReference>
<comment type="similarity">
    <text evidence="1">Belongs to the serine-aspartate repeat-containing protein (SDr) family.</text>
</comment>
<evidence type="ECO:0000256" key="4">
    <source>
        <dbReference type="ARBA" id="ARBA00022729"/>
    </source>
</evidence>
<gene>
    <name evidence="12" type="ORF">UC3_01993</name>
</gene>
<feature type="domain" description="SpaA-like prealbumin fold" evidence="10">
    <location>
        <begin position="281"/>
        <end position="368"/>
    </location>
</feature>
<name>R3W5U4_9ENTE</name>
<evidence type="ECO:0000259" key="10">
    <source>
        <dbReference type="Pfam" id="PF17802"/>
    </source>
</evidence>
<dbReference type="PANTHER" id="PTHR36108">
    <property type="entry name" value="COLOSSIN-B-RELATED"/>
    <property type="match status" value="1"/>
</dbReference>
<evidence type="ECO:0000259" key="11">
    <source>
        <dbReference type="Pfam" id="PF18202"/>
    </source>
</evidence>
<organism evidence="12 13">
    <name type="scientific">Enterococcus phoeniculicola ATCC BAA-412</name>
    <dbReference type="NCBI Taxonomy" id="1158610"/>
    <lineage>
        <taxon>Bacteria</taxon>
        <taxon>Bacillati</taxon>
        <taxon>Bacillota</taxon>
        <taxon>Bacilli</taxon>
        <taxon>Lactobacillales</taxon>
        <taxon>Enterococcaceae</taxon>
        <taxon>Enterococcus</taxon>
    </lineage>
</organism>
<comment type="caution">
    <text evidence="12">The sequence shown here is derived from an EMBL/GenBank/DDBJ whole genome shotgun (WGS) entry which is preliminary data.</text>
</comment>
<feature type="domain" description="Gram-positive cocci surface proteins LPxTG" evidence="9">
    <location>
        <begin position="1031"/>
        <end position="1070"/>
    </location>
</feature>
<dbReference type="InterPro" id="IPR041100">
    <property type="entry name" value="TQ"/>
</dbReference>
<feature type="transmembrane region" description="Helical" evidence="7">
    <location>
        <begin position="1045"/>
        <end position="1063"/>
    </location>
</feature>
<evidence type="ECO:0000256" key="7">
    <source>
        <dbReference type="SAM" id="Phobius"/>
    </source>
</evidence>
<dbReference type="Pfam" id="PF18202">
    <property type="entry name" value="TQ"/>
    <property type="match status" value="1"/>
</dbReference>
<feature type="domain" description="SpaA-like prealbumin fold" evidence="10">
    <location>
        <begin position="633"/>
        <end position="706"/>
    </location>
</feature>
<feature type="signal peptide" evidence="8">
    <location>
        <begin position="1"/>
        <end position="25"/>
    </location>
</feature>
<keyword evidence="2" id="KW-0134">Cell wall</keyword>
<keyword evidence="7" id="KW-0472">Membrane</keyword>
<feature type="domain" description="SpaA-like prealbumin fold" evidence="10">
    <location>
        <begin position="499"/>
        <end position="593"/>
    </location>
</feature>
<keyword evidence="5" id="KW-0572">Peptidoglycan-anchor</keyword>
<evidence type="ECO:0000313" key="13">
    <source>
        <dbReference type="Proteomes" id="UP000013785"/>
    </source>
</evidence>
<feature type="chain" id="PRO_5039636793" evidence="8">
    <location>
        <begin position="26"/>
        <end position="1071"/>
    </location>
</feature>
<evidence type="ECO:0000256" key="5">
    <source>
        <dbReference type="ARBA" id="ARBA00023088"/>
    </source>
</evidence>
<dbReference type="InterPro" id="IPR013783">
    <property type="entry name" value="Ig-like_fold"/>
</dbReference>
<protein>
    <submittedName>
        <fullName evidence="12">LPXTG-domain-containing protein cell wall anchor domain</fullName>
    </submittedName>
</protein>
<dbReference type="NCBIfam" id="TIGR01167">
    <property type="entry name" value="LPXTG_anchor"/>
    <property type="match status" value="1"/>
</dbReference>
<dbReference type="Proteomes" id="UP000013785">
    <property type="component" value="Unassembled WGS sequence"/>
</dbReference>
<dbReference type="Pfam" id="PF17802">
    <property type="entry name" value="SpaA"/>
    <property type="match status" value="4"/>
</dbReference>
<dbReference type="EMBL" id="AJAT01000016">
    <property type="protein sequence ID" value="EOL43016.1"/>
    <property type="molecule type" value="Genomic_DNA"/>
</dbReference>
<dbReference type="Gene3D" id="2.60.40.10">
    <property type="entry name" value="Immunoglobulins"/>
    <property type="match status" value="4"/>
</dbReference>
<dbReference type="Pfam" id="PF00746">
    <property type="entry name" value="Gram_pos_anchor"/>
    <property type="match status" value="1"/>
</dbReference>
<feature type="region of interest" description="Disordered" evidence="6">
    <location>
        <begin position="1008"/>
        <end position="1036"/>
    </location>
</feature>
<reference evidence="12 13" key="1">
    <citation type="submission" date="2013-02" db="EMBL/GenBank/DDBJ databases">
        <title>The Genome Sequence of Enterococcus phoeniculicola BAA-412.</title>
        <authorList>
            <consortium name="The Broad Institute Genome Sequencing Platform"/>
            <consortium name="The Broad Institute Genome Sequencing Center for Infectious Disease"/>
            <person name="Earl A.M."/>
            <person name="Gilmore M.S."/>
            <person name="Lebreton F."/>
            <person name="Walker B."/>
            <person name="Young S.K."/>
            <person name="Zeng Q."/>
            <person name="Gargeya S."/>
            <person name="Fitzgerald M."/>
            <person name="Haas B."/>
            <person name="Abouelleil A."/>
            <person name="Alvarado L."/>
            <person name="Arachchi H.M."/>
            <person name="Berlin A.M."/>
            <person name="Chapman S.B."/>
            <person name="Dewar J."/>
            <person name="Goldberg J."/>
            <person name="Griggs A."/>
            <person name="Gujja S."/>
            <person name="Hansen M."/>
            <person name="Howarth C."/>
            <person name="Imamovic A."/>
            <person name="Larimer J."/>
            <person name="McCowan C."/>
            <person name="Murphy C."/>
            <person name="Neiman D."/>
            <person name="Pearson M."/>
            <person name="Priest M."/>
            <person name="Roberts A."/>
            <person name="Saif S."/>
            <person name="Shea T."/>
            <person name="Sisk P."/>
            <person name="Sykes S."/>
            <person name="Wortman J."/>
            <person name="Nusbaum C."/>
            <person name="Birren B."/>
        </authorList>
    </citation>
    <scope>NUCLEOTIDE SEQUENCE [LARGE SCALE GENOMIC DNA]</scope>
    <source>
        <strain evidence="12 13">ATCC BAA-412</strain>
    </source>
</reference>
<dbReference type="AlphaFoldDB" id="R3W5U4"/>
<evidence type="ECO:0000256" key="3">
    <source>
        <dbReference type="ARBA" id="ARBA00022525"/>
    </source>
</evidence>
<keyword evidence="4 8" id="KW-0732">Signal</keyword>
<evidence type="ECO:0000256" key="8">
    <source>
        <dbReference type="SAM" id="SignalP"/>
    </source>
</evidence>
<keyword evidence="7" id="KW-0812">Transmembrane</keyword>
<keyword evidence="3" id="KW-0964">Secreted</keyword>
<evidence type="ECO:0000259" key="9">
    <source>
        <dbReference type="Pfam" id="PF00746"/>
    </source>
</evidence>
<evidence type="ECO:0000256" key="1">
    <source>
        <dbReference type="ARBA" id="ARBA00007257"/>
    </source>
</evidence>
<dbReference type="PATRIC" id="fig|1158610.3.peg.1986"/>
<dbReference type="eggNOG" id="COG4932">
    <property type="taxonomic scope" value="Bacteria"/>
</dbReference>
<evidence type="ECO:0000256" key="6">
    <source>
        <dbReference type="SAM" id="MobiDB-lite"/>
    </source>
</evidence>
<keyword evidence="13" id="KW-1185">Reference proteome</keyword>
<feature type="domain" description="SpaA-like prealbumin fold" evidence="10">
    <location>
        <begin position="390"/>
        <end position="472"/>
    </location>
</feature>